<evidence type="ECO:0000313" key="2">
    <source>
        <dbReference type="EMBL" id="DAF85888.1"/>
    </source>
</evidence>
<dbReference type="EMBL" id="BK015932">
    <property type="protein sequence ID" value="DAF85888.1"/>
    <property type="molecule type" value="Genomic_DNA"/>
</dbReference>
<keyword evidence="1" id="KW-0472">Membrane</keyword>
<accession>A0A8S5TUN0</accession>
<keyword evidence="1" id="KW-0812">Transmembrane</keyword>
<feature type="transmembrane region" description="Helical" evidence="1">
    <location>
        <begin position="59"/>
        <end position="80"/>
    </location>
</feature>
<organism evidence="2">
    <name type="scientific">Siphoviridae sp. ctVJE9</name>
    <dbReference type="NCBI Taxonomy" id="2825530"/>
    <lineage>
        <taxon>Viruses</taxon>
        <taxon>Duplodnaviria</taxon>
        <taxon>Heunggongvirae</taxon>
        <taxon>Uroviricota</taxon>
        <taxon>Caudoviricetes</taxon>
    </lineage>
</organism>
<evidence type="ECO:0000256" key="1">
    <source>
        <dbReference type="SAM" id="Phobius"/>
    </source>
</evidence>
<sequence length="136" mass="15800">MKEIAILIGTLIVHIFSSKGIALALFLILFWIKGRQLKFNSEKWENYFLKLSQKKVVRIALSISGLALIISAWISYLILHNTGFDYAYFITIVLFCGSAAVFWCKWRGKKGKEYLLKRFAEIPQTILDKRERESHI</sequence>
<feature type="transmembrane region" description="Helical" evidence="1">
    <location>
        <begin position="86"/>
        <end position="104"/>
    </location>
</feature>
<name>A0A8S5TUN0_9CAUD</name>
<reference evidence="2" key="1">
    <citation type="journal article" date="2021" name="Proc. Natl. Acad. Sci. U.S.A.">
        <title>A Catalog of Tens of Thousands of Viruses from Human Metagenomes Reveals Hidden Associations with Chronic Diseases.</title>
        <authorList>
            <person name="Tisza M.J."/>
            <person name="Buck C.B."/>
        </authorList>
    </citation>
    <scope>NUCLEOTIDE SEQUENCE</scope>
    <source>
        <strain evidence="2">CtVJE9</strain>
    </source>
</reference>
<proteinExistence type="predicted"/>
<protein>
    <submittedName>
        <fullName evidence="2">Uncharacterized protein</fullName>
    </submittedName>
</protein>
<feature type="transmembrane region" description="Helical" evidence="1">
    <location>
        <begin position="6"/>
        <end position="32"/>
    </location>
</feature>
<keyword evidence="1" id="KW-1133">Transmembrane helix</keyword>